<dbReference type="SUPFAM" id="SSF116907">
    <property type="entry name" value="Hook domain"/>
    <property type="match status" value="1"/>
</dbReference>
<dbReference type="EMBL" id="CAXAMM010011001">
    <property type="protein sequence ID" value="CAK9024725.1"/>
    <property type="molecule type" value="Genomic_DNA"/>
</dbReference>
<dbReference type="Gene3D" id="1.10.418.10">
    <property type="entry name" value="Calponin-like domain"/>
    <property type="match status" value="1"/>
</dbReference>
<protein>
    <submittedName>
        <fullName evidence="1">Reticulocyte-binding protein 2 homolog a</fullName>
    </submittedName>
</protein>
<dbReference type="Proteomes" id="UP001642464">
    <property type="component" value="Unassembled WGS sequence"/>
</dbReference>
<sequence>MSEVEELEALIDWINACCPDADVEEFDDLADGAILADVLQLYAPEVDPQNSAAGSAKLLHSCLSSYFGERISLPRLAGNIHNGAFCKPKLLRSLTEAVLLAAVEGPRKEAAVQAIMNLNEPKQMALGAALQRLMALAEAQERHAEPNVDASGKSNPPTPRTPREMTAYKSVADFLQDEIQEMKQQCKTEELAVEGFKNSEKALQVQLRAVMVDFAAEEEQAAETSLQIQKWQRSYGDEMRQRKAECQLLQQELHKETESAKDLPQQQLKLQRHLDSELDACCQMQDTTDKLEVELREAAQSNENDDLSTVKAEMMASQMQQTVVDRKLRRADAEEKEQMALAKTTWEKLHLAEVAASNQEQSLRQVRRTAEKEEECEADVLGLLEFRECEMRQVELSLGEADTASPPSTRDSVAGPGVELMRSAPDVAELRVLLKELGHIARKNSSAQSELSQQQQRTRDLAHRLQQLENEASAHRQAEAIASVEYKANCEEAMNYASECREHNFLVQSEVKHAQLEQSQMEGTKKRNDEEVAEMQKRLVTLRGQATSRRKDVTEVAANLAAVRQVISKSEAASSLLREQQLQRKAREDRAAWAAAEATSAAEELQRLEQQLERCTAQREEQLQEEDVQELRVQELQKQELLEQQQREECEEATSLKQEELFQHQRRVEQQRQVLEDLKQRSPASPASPASSRLDAGESLEPPDVPDELDEVLEAQAAPSLSPEQAGTAAAAAQRAQGASLEEQCQAAADAAHSAAERRGAAPPVAAAAAAAAAGAAAATAKRAEKKDAEEQVQAARTAAAAAARAHGGDEVLLSAAAAGAAAAAAARSAKKPLQLQAQAAATAAADAAHAASPADRGRAAADAAASAALVGAKIAGKSKKEQVQLSASSALAAAEAAGMKSRSPELDRAVRAAAEKAASSCGWPNDKAQQIASEVLGTDRQEAGEAKGKVVLKKLRQQLAEQERKLRQWEAAQLERRRAMGQETQLISDSIREIGIRCQMLVGKHRVLLDDRKRLEAEA</sequence>
<reference evidence="1 2" key="1">
    <citation type="submission" date="2024-02" db="EMBL/GenBank/DDBJ databases">
        <authorList>
            <person name="Chen Y."/>
            <person name="Shah S."/>
            <person name="Dougan E. K."/>
            <person name="Thang M."/>
            <person name="Chan C."/>
        </authorList>
    </citation>
    <scope>NUCLEOTIDE SEQUENCE [LARGE SCALE GENOMIC DNA]</scope>
</reference>
<name>A0ABP0KED7_9DINO</name>
<evidence type="ECO:0000313" key="2">
    <source>
        <dbReference type="Proteomes" id="UP001642464"/>
    </source>
</evidence>
<comment type="caution">
    <text evidence="1">The sequence shown here is derived from an EMBL/GenBank/DDBJ whole genome shotgun (WGS) entry which is preliminary data.</text>
</comment>
<proteinExistence type="predicted"/>
<accession>A0ABP0KED7</accession>
<keyword evidence="2" id="KW-1185">Reference proteome</keyword>
<dbReference type="InterPro" id="IPR036872">
    <property type="entry name" value="CH_dom_sf"/>
</dbReference>
<organism evidence="1 2">
    <name type="scientific">Durusdinium trenchii</name>
    <dbReference type="NCBI Taxonomy" id="1381693"/>
    <lineage>
        <taxon>Eukaryota</taxon>
        <taxon>Sar</taxon>
        <taxon>Alveolata</taxon>
        <taxon>Dinophyceae</taxon>
        <taxon>Suessiales</taxon>
        <taxon>Symbiodiniaceae</taxon>
        <taxon>Durusdinium</taxon>
    </lineage>
</organism>
<evidence type="ECO:0000313" key="1">
    <source>
        <dbReference type="EMBL" id="CAK9024725.1"/>
    </source>
</evidence>
<gene>
    <name evidence="1" type="ORF">SCF082_LOCUS16764</name>
</gene>